<evidence type="ECO:0000256" key="10">
    <source>
        <dbReference type="PIRSR" id="PIRSR006621-1"/>
    </source>
</evidence>
<evidence type="ECO:0000256" key="11">
    <source>
        <dbReference type="PIRSR" id="PIRSR006621-2"/>
    </source>
</evidence>
<proteinExistence type="inferred from homology"/>
<dbReference type="GO" id="GO:0102266">
    <property type="term" value="F:tRNA-dihydrouridine20a synthase activity"/>
    <property type="evidence" value="ECO:0007669"/>
    <property type="project" value="UniProtKB-ARBA"/>
</dbReference>
<evidence type="ECO:0000313" key="14">
    <source>
        <dbReference type="Proteomes" id="UP000594262"/>
    </source>
</evidence>
<evidence type="ECO:0000256" key="3">
    <source>
        <dbReference type="ARBA" id="ARBA00022643"/>
    </source>
</evidence>
<dbReference type="CDD" id="cd02801">
    <property type="entry name" value="DUS_like_FMN"/>
    <property type="match status" value="1"/>
</dbReference>
<evidence type="ECO:0000256" key="4">
    <source>
        <dbReference type="ARBA" id="ARBA00022664"/>
    </source>
</evidence>
<dbReference type="RefSeq" id="XP_066911740.1">
    <property type="nucleotide sequence ID" value="XM_067055639.1"/>
</dbReference>
<dbReference type="PIRSF" id="PIRSF006621">
    <property type="entry name" value="Dus"/>
    <property type="match status" value="1"/>
</dbReference>
<feature type="domain" description="DUS-like FMN-binding" evidence="12">
    <location>
        <begin position="16"/>
        <end position="278"/>
    </location>
</feature>
<keyword evidence="5 9" id="KW-0819">tRNA processing</keyword>
<keyword evidence="14" id="KW-1185">Reference proteome</keyword>
<keyword evidence="8" id="KW-0520">NAD</keyword>
<feature type="binding site" evidence="11">
    <location>
        <position position="170"/>
    </location>
    <ligand>
        <name>FMN</name>
        <dbReference type="ChEBI" id="CHEBI:58210"/>
    </ligand>
</feature>
<name>A0A7M5V7U0_9CNID</name>
<dbReference type="GO" id="GO:0102267">
    <property type="term" value="F:tRNA-dihydrouridine20b synthase activity"/>
    <property type="evidence" value="ECO:0007669"/>
    <property type="project" value="UniProtKB-ARBA"/>
</dbReference>
<feature type="binding site" evidence="11">
    <location>
        <position position="72"/>
    </location>
    <ligand>
        <name>FMN</name>
        <dbReference type="ChEBI" id="CHEBI:58210"/>
    </ligand>
</feature>
<dbReference type="FunFam" id="3.20.20.70:FF:000159">
    <property type="entry name" value="tRNA-dihydrouridine synthase 4"/>
    <property type="match status" value="1"/>
</dbReference>
<evidence type="ECO:0000256" key="7">
    <source>
        <dbReference type="ARBA" id="ARBA00023002"/>
    </source>
</evidence>
<keyword evidence="4" id="KW-0507">mRNA processing</keyword>
<dbReference type="EnsemblMetazoa" id="CLYHEMT004987.4">
    <property type="protein sequence ID" value="CLYHEMP004987.4"/>
    <property type="gene ID" value="CLYHEMG004987"/>
</dbReference>
<keyword evidence="11" id="KW-0547">Nucleotide-binding</keyword>
<dbReference type="SUPFAM" id="SSF51395">
    <property type="entry name" value="FMN-linked oxidoreductases"/>
    <property type="match status" value="1"/>
</dbReference>
<evidence type="ECO:0000313" key="13">
    <source>
        <dbReference type="EnsemblMetazoa" id="CLYHEMP004987.5"/>
    </source>
</evidence>
<evidence type="ECO:0000256" key="2">
    <source>
        <dbReference type="ARBA" id="ARBA00022630"/>
    </source>
</evidence>
<dbReference type="EC" id="1.3.1.-" evidence="9"/>
<dbReference type="PANTHER" id="PTHR11082:SF31">
    <property type="entry name" value="TRNA-DIHYDROURIDINE(20A_20B) SYNTHASE [NAD(P)+]-LIKE"/>
    <property type="match status" value="1"/>
</dbReference>
<evidence type="ECO:0000256" key="8">
    <source>
        <dbReference type="ARBA" id="ARBA00023027"/>
    </source>
</evidence>
<dbReference type="InterPro" id="IPR018517">
    <property type="entry name" value="tRNA_hU_synthase_CS"/>
</dbReference>
<dbReference type="PANTHER" id="PTHR11082">
    <property type="entry name" value="TRNA-DIHYDROURIDINE SYNTHASE"/>
    <property type="match status" value="1"/>
</dbReference>
<feature type="binding site" evidence="11">
    <location>
        <begin position="18"/>
        <end position="20"/>
    </location>
    <ligand>
        <name>FMN</name>
        <dbReference type="ChEBI" id="CHEBI:58210"/>
    </ligand>
</feature>
<sequence>MSVLDLFEEKDVVKVCAPMVRYSKQAFRHLVRSYGCDIAYTPMIISESFVQSKKARDVEFTTNAEDRPLIVQFAASKPKDFADAAEMVKPYSDGVGLNCGCPQRWAMAEGYGSYLMEHGELVKDIVLQTKQRVGFEFPCEVKIRIHKDSRKTIEFCQRAERAGADWITVHGRTPKERKEPVHYDVIKLIKESIGIPVVANGDIKSEEDVLKVKELTNVDGVMAAQGMLNNPAMYAGYDITPMQCVEDWMDIALRLGTPFRTFHHHLMYMTDSWHTKSERMVFNNLSSVPAVLNFLEVHYGIT</sequence>
<dbReference type="AlphaFoldDB" id="A0A7M5V7U0"/>
<dbReference type="InterPro" id="IPR001269">
    <property type="entry name" value="DUS_fam"/>
</dbReference>
<dbReference type="EnsemblMetazoa" id="CLYHEMT004987.5">
    <property type="protein sequence ID" value="CLYHEMP004987.5"/>
    <property type="gene ID" value="CLYHEMG004987"/>
</dbReference>
<dbReference type="Pfam" id="PF01207">
    <property type="entry name" value="Dus"/>
    <property type="match status" value="1"/>
</dbReference>
<evidence type="ECO:0000256" key="6">
    <source>
        <dbReference type="ARBA" id="ARBA00022857"/>
    </source>
</evidence>
<keyword evidence="7 9" id="KW-0560">Oxidoreductase</keyword>
<comment type="function">
    <text evidence="9">Catalyzes the synthesis of dihydrouridine, a modified base found in the D-loop of most tRNAs.</text>
</comment>
<dbReference type="Proteomes" id="UP000594262">
    <property type="component" value="Unplaced"/>
</dbReference>
<dbReference type="GO" id="GO:0050660">
    <property type="term" value="F:flavin adenine dinucleotide binding"/>
    <property type="evidence" value="ECO:0007669"/>
    <property type="project" value="InterPro"/>
</dbReference>
<evidence type="ECO:0000256" key="1">
    <source>
        <dbReference type="ARBA" id="ARBA00001917"/>
    </source>
</evidence>
<dbReference type="RefSeq" id="XP_066911738.1">
    <property type="nucleotide sequence ID" value="XM_067055637.1"/>
</dbReference>
<protein>
    <recommendedName>
        <fullName evidence="9">tRNA-dihydrouridine synthase</fullName>
        <ecNumber evidence="9">1.3.1.-</ecNumber>
    </recommendedName>
</protein>
<evidence type="ECO:0000259" key="12">
    <source>
        <dbReference type="Pfam" id="PF01207"/>
    </source>
</evidence>
<keyword evidence="2 9" id="KW-0285">Flavoprotein</keyword>
<keyword evidence="6" id="KW-0521">NADP</keyword>
<comment type="cofactor">
    <cofactor evidence="1 9 11">
        <name>FMN</name>
        <dbReference type="ChEBI" id="CHEBI:58210"/>
    </cofactor>
</comment>
<dbReference type="InterPro" id="IPR035587">
    <property type="entry name" value="DUS-like_FMN-bd"/>
</dbReference>
<organism evidence="13 14">
    <name type="scientific">Clytia hemisphaerica</name>
    <dbReference type="NCBI Taxonomy" id="252671"/>
    <lineage>
        <taxon>Eukaryota</taxon>
        <taxon>Metazoa</taxon>
        <taxon>Cnidaria</taxon>
        <taxon>Hydrozoa</taxon>
        <taxon>Hydroidolina</taxon>
        <taxon>Leptothecata</taxon>
        <taxon>Obeliida</taxon>
        <taxon>Clytiidae</taxon>
        <taxon>Clytia</taxon>
    </lineage>
</organism>
<keyword evidence="3 9" id="KW-0288">FMN</keyword>
<dbReference type="RefSeq" id="XP_066911737.1">
    <property type="nucleotide sequence ID" value="XM_067055636.1"/>
</dbReference>
<evidence type="ECO:0000256" key="9">
    <source>
        <dbReference type="PIRNR" id="PIRNR006621"/>
    </source>
</evidence>
<dbReference type="OrthoDB" id="5960796at2759"/>
<comment type="similarity">
    <text evidence="9">Belongs to the dus family.</text>
</comment>
<accession>A0A7M5V7U0</accession>
<feature type="active site" description="Proton donor" evidence="10">
    <location>
        <position position="101"/>
    </location>
</feature>
<evidence type="ECO:0000256" key="5">
    <source>
        <dbReference type="ARBA" id="ARBA00022694"/>
    </source>
</evidence>
<dbReference type="GeneID" id="136798955"/>
<reference evidence="13" key="1">
    <citation type="submission" date="2021-01" db="UniProtKB">
        <authorList>
            <consortium name="EnsemblMetazoa"/>
        </authorList>
    </citation>
    <scope>IDENTIFICATION</scope>
</reference>
<dbReference type="GO" id="GO:0006397">
    <property type="term" value="P:mRNA processing"/>
    <property type="evidence" value="ECO:0007669"/>
    <property type="project" value="UniProtKB-KW"/>
</dbReference>
<dbReference type="Gene3D" id="3.20.20.70">
    <property type="entry name" value="Aldolase class I"/>
    <property type="match status" value="1"/>
</dbReference>
<dbReference type="RefSeq" id="XP_066911739.1">
    <property type="nucleotide sequence ID" value="XM_067055638.1"/>
</dbReference>
<dbReference type="InterPro" id="IPR013785">
    <property type="entry name" value="Aldolase_TIM"/>
</dbReference>
<dbReference type="PROSITE" id="PS01136">
    <property type="entry name" value="UPF0034"/>
    <property type="match status" value="1"/>
</dbReference>